<gene>
    <name evidence="2" type="ORF">ABW286_20655</name>
</gene>
<evidence type="ECO:0000256" key="1">
    <source>
        <dbReference type="SAM" id="Phobius"/>
    </source>
</evidence>
<organism evidence="2 3">
    <name type="scientific">Erwinia papayae</name>
    <dbReference type="NCBI Taxonomy" id="206499"/>
    <lineage>
        <taxon>Bacteria</taxon>
        <taxon>Pseudomonadati</taxon>
        <taxon>Pseudomonadota</taxon>
        <taxon>Gammaproteobacteria</taxon>
        <taxon>Enterobacterales</taxon>
        <taxon>Erwiniaceae</taxon>
        <taxon>Erwinia</taxon>
    </lineage>
</organism>
<keyword evidence="3" id="KW-1185">Reference proteome</keyword>
<comment type="caution">
    <text evidence="2">The sequence shown here is derived from an EMBL/GenBank/DDBJ whole genome shotgun (WGS) entry which is preliminary data.</text>
</comment>
<keyword evidence="1" id="KW-0472">Membrane</keyword>
<accession>A0ABV3N6U1</accession>
<sequence length="120" mass="13665">MSKARDKIASNGFSTRELLSVRSIYRELKNVYHPELTSELTLESVILEEARKSFSIIKYYLVAVVLSALAGFFFRGYDSLFMPVGFILLILFEIRSSAKNARRTPVTELKLMKLAVRLGL</sequence>
<dbReference type="Proteomes" id="UP001554567">
    <property type="component" value="Unassembled WGS sequence"/>
</dbReference>
<dbReference type="EMBL" id="JBFKZN010000014">
    <property type="protein sequence ID" value="MEW5291556.1"/>
    <property type="molecule type" value="Genomic_DNA"/>
</dbReference>
<dbReference type="RefSeq" id="WP_367168567.1">
    <property type="nucleotide sequence ID" value="NZ_JBFKZN010000014.1"/>
</dbReference>
<reference evidence="2 3" key="1">
    <citation type="submission" date="2024-07" db="EMBL/GenBank/DDBJ databases">
        <authorList>
            <person name="Dulla G.F.J."/>
            <person name="Delorm J.G."/>
        </authorList>
    </citation>
    <scope>NUCLEOTIDE SEQUENCE [LARGE SCALE GENOMIC DNA]</scope>
    <source>
        <strain evidence="2 3">JGD 233</strain>
    </source>
</reference>
<name>A0ABV3N6U1_9GAMM</name>
<evidence type="ECO:0000313" key="3">
    <source>
        <dbReference type="Proteomes" id="UP001554567"/>
    </source>
</evidence>
<feature type="transmembrane region" description="Helical" evidence="1">
    <location>
        <begin position="56"/>
        <end position="74"/>
    </location>
</feature>
<protein>
    <recommendedName>
        <fullName evidence="4">J domain-containing protein</fullName>
    </recommendedName>
</protein>
<keyword evidence="1" id="KW-1133">Transmembrane helix</keyword>
<feature type="transmembrane region" description="Helical" evidence="1">
    <location>
        <begin position="80"/>
        <end position="98"/>
    </location>
</feature>
<evidence type="ECO:0008006" key="4">
    <source>
        <dbReference type="Google" id="ProtNLM"/>
    </source>
</evidence>
<keyword evidence="1" id="KW-0812">Transmembrane</keyword>
<proteinExistence type="predicted"/>
<evidence type="ECO:0000313" key="2">
    <source>
        <dbReference type="EMBL" id="MEW5291556.1"/>
    </source>
</evidence>